<reference evidence="1" key="1">
    <citation type="submission" date="2021-10" db="EMBL/GenBank/DDBJ databases">
        <title>De novo Genome Assembly of Clathrus columnatus (Basidiomycota, Fungi) Using Illumina and Nanopore Sequence Data.</title>
        <authorList>
            <person name="Ogiso-Tanaka E."/>
            <person name="Itagaki H."/>
            <person name="Hosoya T."/>
            <person name="Hosaka K."/>
        </authorList>
    </citation>
    <scope>NUCLEOTIDE SEQUENCE</scope>
    <source>
        <strain evidence="1">MO-923</strain>
    </source>
</reference>
<evidence type="ECO:0000313" key="2">
    <source>
        <dbReference type="Proteomes" id="UP001050691"/>
    </source>
</evidence>
<dbReference type="Proteomes" id="UP001050691">
    <property type="component" value="Unassembled WGS sequence"/>
</dbReference>
<organism evidence="1 2">
    <name type="scientific">Clathrus columnatus</name>
    <dbReference type="NCBI Taxonomy" id="1419009"/>
    <lineage>
        <taxon>Eukaryota</taxon>
        <taxon>Fungi</taxon>
        <taxon>Dikarya</taxon>
        <taxon>Basidiomycota</taxon>
        <taxon>Agaricomycotina</taxon>
        <taxon>Agaricomycetes</taxon>
        <taxon>Phallomycetidae</taxon>
        <taxon>Phallales</taxon>
        <taxon>Clathraceae</taxon>
        <taxon>Clathrus</taxon>
    </lineage>
</organism>
<evidence type="ECO:0000313" key="1">
    <source>
        <dbReference type="EMBL" id="GJJ07950.1"/>
    </source>
</evidence>
<gene>
    <name evidence="1" type="ORF">Clacol_002157</name>
</gene>
<sequence length="178" mass="20990">MDHNHFLLPQLPYELVGVPHAAWGIAYDIYTRRTEDDLPAGWHSYRANTYKQLVRSLQLAQYFRSQYSDYLRPNVDVLTTWLVMLNLMNIEPYGKMESTVKHLKMYTMDRVHLQDVSFQVRLGGEFATRVRAPTPRNLVQPVILLMDYLPHLLANLVRRPRFTRWSNAANNPQNWAMM</sequence>
<dbReference type="AlphaFoldDB" id="A0AAV5A119"/>
<accession>A0AAV5A119</accession>
<dbReference type="EMBL" id="BPWL01000002">
    <property type="protein sequence ID" value="GJJ07950.1"/>
    <property type="molecule type" value="Genomic_DNA"/>
</dbReference>
<comment type="caution">
    <text evidence="1">The sequence shown here is derived from an EMBL/GenBank/DDBJ whole genome shotgun (WGS) entry which is preliminary data.</text>
</comment>
<proteinExistence type="predicted"/>
<protein>
    <submittedName>
        <fullName evidence="1">Uncharacterized protein</fullName>
    </submittedName>
</protein>
<name>A0AAV5A119_9AGAM</name>
<keyword evidence="2" id="KW-1185">Reference proteome</keyword>